<dbReference type="VEuPathDB" id="TriTrypDB:LMJSD75_250015900"/>
<feature type="region of interest" description="Disordered" evidence="1">
    <location>
        <begin position="357"/>
        <end position="387"/>
    </location>
</feature>
<feature type="compositionally biased region" description="Polar residues" evidence="1">
    <location>
        <begin position="882"/>
        <end position="908"/>
    </location>
</feature>
<dbReference type="PANTHER" id="PTHR20875:SF0">
    <property type="entry name" value="GH12158P"/>
    <property type="match status" value="1"/>
</dbReference>
<reference evidence="3 4" key="2">
    <citation type="journal article" date="2011" name="Genome Res.">
        <title>Chromosome and gene copy number variation allow major structural change between species and strains of Leishmania.</title>
        <authorList>
            <person name="Rogers M.B."/>
            <person name="Hilley J.D."/>
            <person name="Dickens N.J."/>
            <person name="Wilkes J."/>
            <person name="Bates P.A."/>
            <person name="Depledge D.P."/>
            <person name="Harris D."/>
            <person name="Her Y."/>
            <person name="Herzyk P."/>
            <person name="Imamura H."/>
            <person name="Otto T.D."/>
            <person name="Sanders M."/>
            <person name="Seeger K."/>
            <person name="Dujardin J.C."/>
            <person name="Berriman M."/>
            <person name="Smith D.F."/>
            <person name="Hertz-Fowler C."/>
            <person name="Mottram J.C."/>
        </authorList>
    </citation>
    <scope>NUCLEOTIDE SEQUENCE [LARGE SCALE GENOMIC DNA]</scope>
    <source>
        <strain evidence="4">MHOM/IL/81/Friedlin</strain>
    </source>
</reference>
<dbReference type="InterPro" id="IPR052603">
    <property type="entry name" value="EFCB6"/>
</dbReference>
<dbReference type="OMA" id="HELMTAC"/>
<feature type="compositionally biased region" description="Polar residues" evidence="1">
    <location>
        <begin position="190"/>
        <end position="199"/>
    </location>
</feature>
<feature type="compositionally biased region" description="Polar residues" evidence="1">
    <location>
        <begin position="113"/>
        <end position="124"/>
    </location>
</feature>
<feature type="region of interest" description="Disordered" evidence="1">
    <location>
        <begin position="785"/>
        <end position="853"/>
    </location>
</feature>
<dbReference type="Proteomes" id="UP000000542">
    <property type="component" value="Chromosome 25"/>
</dbReference>
<evidence type="ECO:0000256" key="1">
    <source>
        <dbReference type="SAM" id="MobiDB-lite"/>
    </source>
</evidence>
<dbReference type="GeneID" id="5652507"/>
<feature type="compositionally biased region" description="Basic and acidic residues" evidence="1">
    <location>
        <begin position="744"/>
        <end position="753"/>
    </location>
</feature>
<feature type="region of interest" description="Disordered" evidence="1">
    <location>
        <begin position="872"/>
        <end position="908"/>
    </location>
</feature>
<feature type="domain" description="EF-hand" evidence="2">
    <location>
        <begin position="11"/>
        <end position="46"/>
    </location>
</feature>
<dbReference type="KEGG" id="lma:LMJF_25_0970"/>
<feature type="compositionally biased region" description="Polar residues" evidence="1">
    <location>
        <begin position="562"/>
        <end position="572"/>
    </location>
</feature>
<proteinExistence type="predicted"/>
<feature type="compositionally biased region" description="Basic residues" evidence="1">
    <location>
        <begin position="838"/>
        <end position="848"/>
    </location>
</feature>
<feature type="region of interest" description="Disordered" evidence="1">
    <location>
        <begin position="222"/>
        <end position="242"/>
    </location>
</feature>
<keyword evidence="4" id="KW-1185">Reference proteome</keyword>
<dbReference type="VEuPathDB" id="TriTrypDB:LMJLV39_250016000"/>
<feature type="compositionally biased region" description="Polar residues" evidence="1">
    <location>
        <begin position="1042"/>
        <end position="1062"/>
    </location>
</feature>
<feature type="region of interest" description="Disordered" evidence="1">
    <location>
        <begin position="741"/>
        <end position="763"/>
    </location>
</feature>
<feature type="compositionally biased region" description="Low complexity" evidence="1">
    <location>
        <begin position="661"/>
        <end position="686"/>
    </location>
</feature>
<dbReference type="PANTHER" id="PTHR20875">
    <property type="entry name" value="EF-HAND CALCIUM-BINDING DOMAIN-CONTAINING PROTEIN 6-RELATED"/>
    <property type="match status" value="1"/>
</dbReference>
<feature type="region of interest" description="Disordered" evidence="1">
    <location>
        <begin position="255"/>
        <end position="300"/>
    </location>
</feature>
<dbReference type="InParanoid" id="Q4Q9Z7"/>
<evidence type="ECO:0000313" key="3">
    <source>
        <dbReference type="EMBL" id="CAJ05070.1"/>
    </source>
</evidence>
<organism evidence="3 4">
    <name type="scientific">Leishmania major</name>
    <dbReference type="NCBI Taxonomy" id="5664"/>
    <lineage>
        <taxon>Eukaryota</taxon>
        <taxon>Discoba</taxon>
        <taxon>Euglenozoa</taxon>
        <taxon>Kinetoplastea</taxon>
        <taxon>Metakinetoplastina</taxon>
        <taxon>Trypanosomatida</taxon>
        <taxon>Trypanosomatidae</taxon>
        <taxon>Leishmaniinae</taxon>
        <taxon>Leishmania</taxon>
    </lineage>
</organism>
<dbReference type="PROSITE" id="PS50222">
    <property type="entry name" value="EF_HAND_2"/>
    <property type="match status" value="1"/>
</dbReference>
<feature type="compositionally biased region" description="Low complexity" evidence="1">
    <location>
        <begin position="1073"/>
        <end position="1084"/>
    </location>
</feature>
<dbReference type="EMBL" id="FR796421">
    <property type="protein sequence ID" value="CAJ05070.1"/>
    <property type="molecule type" value="Genomic_DNA"/>
</dbReference>
<dbReference type="GO" id="GO:0005509">
    <property type="term" value="F:calcium ion binding"/>
    <property type="evidence" value="ECO:0007669"/>
    <property type="project" value="InterPro"/>
</dbReference>
<dbReference type="AlphaFoldDB" id="Q4Q9Z7"/>
<evidence type="ECO:0000313" key="4">
    <source>
        <dbReference type="Proteomes" id="UP000000542"/>
    </source>
</evidence>
<sequence>MSVLPAGADGAAVQELERLFRTADPANTGLLSYSEFAYLILRSGGTQEQADALIEKFAGPSRAQRVVYYGALLEQLYDSAEATADAHGDVENGSARHTSDPLLRISSLDCTSSMPTLDTSNSSPLPTPPAPTGVGPSSRHASRSPTAGGGGAAAPAPRGVMGAGQYVVPPAASSSSPLCRSVTHAGAGGRSTSTLASRESSTATYATYSTCNDRSLSHLRGNISVTPPCRPPRSLSSPHSSRFVESALRTATAAAAGSHQQQRLDRAPSQGGTHVSWSASRSRSRDDVRATPLTDSSVVGAQGGERARVYGATSAPQYAAGAGCYSYPPRACDSAPVGIGHCRRETSAERMVRAAAEVSIRGRPQSRFDAEGGAGAGETREGEGKLGSSVARVLPGALHSASSSSYAAAPHLVAANRASRAAAPQAENTSAFFTASRASDSYVRHVDDSGHSTYHSDAAATSLLSLRDIFQRHLAPRSSRDGTVLLSELEEALATRGVGVHPLELEAVADSLELTAVPAAIEHHGRALQHHSFNTSLKNGFGASVATAGRMRRDSPHPWPSVNASGMDSTDASATTVSRTTITGGADRALSLVDFCVLVSRLRPALIQRIRSSGVWECSASIDGVEVLRSRQPPPVNDRLKSRGGVGVDDGDSIADVTVSPMTPEAAAPATPRSTVSSSSTRPHSSAQRHLRRRRSLVPHRFADLHRPLSAAKVCGAAASALSSTAPPTARQLSADYQFAVEHAQQEPRRSEREEDNDDSHHVSVRYAQPTAASEQRRNGLHVPSATTARLNHTKVPLWHDDRRPSARRSHTNATRSPSSASPGSSRGLISPDERHHPQQPRPHRAHVALRSPTSDFSARVVCEELGDGLARRGCGGMSEPLPTTTSAQLSPTSRALSSPQSATKRGSTSWMLAPRVLETLQSAALPLLRRCAQLDNRHTGRMAPSAWLRVLRDACPALTGAERLRVQEWIRARGQRSACGADYAAVVEDILTEANVAPLTPVSGVKAGAVRRGDRTAVASPSRSSATRMRSYPQRQDAAATRSSVPYTSTTKDTPPASSRSAVKPRAAVRCGPSGRVPVSSSSHTTVNGQTADEDAKRLLAHELMTACGGDTEALLEYFRAFDEAGTGLLVEHVWRASLEELFRRTEGREPPAWVVGGCVRLSRVPLERWDATPSLQRGTPPLVSPALSAACARVSRVPPAMRRTLCDYRYVLEELGVHADGRGSRAASASQR</sequence>
<feature type="region of interest" description="Disordered" evidence="1">
    <location>
        <begin position="113"/>
        <end position="156"/>
    </location>
</feature>
<protein>
    <recommendedName>
        <fullName evidence="2">EF-hand domain-containing protein</fullName>
    </recommendedName>
</protein>
<accession>Q4Q9Z7</accession>
<dbReference type="HOGENOM" id="CLU_267420_0_0_1"/>
<feature type="region of interest" description="Disordered" evidence="1">
    <location>
        <begin position="629"/>
        <end position="695"/>
    </location>
</feature>
<feature type="region of interest" description="Disordered" evidence="1">
    <location>
        <begin position="552"/>
        <end position="572"/>
    </location>
</feature>
<reference evidence="3 4" key="1">
    <citation type="journal article" date="2005" name="Science">
        <title>The genome of the kinetoplastid parasite, Leishmania major.</title>
        <authorList>
            <person name="Ivens A.C."/>
            <person name="Peacock C.S."/>
            <person name="Worthey E.A."/>
            <person name="Murphy L."/>
            <person name="Aggarwal G."/>
            <person name="Berriman M."/>
            <person name="Sisk E."/>
            <person name="Rajandream M.A."/>
            <person name="Adlem E."/>
            <person name="Aert R."/>
            <person name="Anupama A."/>
            <person name="Apostolou Z."/>
            <person name="Attipoe P."/>
            <person name="Bason N."/>
            <person name="Bauser C."/>
            <person name="Beck A."/>
            <person name="Beverley S.M."/>
            <person name="Bianchettin G."/>
            <person name="Borzym K."/>
            <person name="Bothe G."/>
            <person name="Bruschi C.V."/>
            <person name="Collins M."/>
            <person name="Cadag E."/>
            <person name="Ciarloni L."/>
            <person name="Clayton C."/>
            <person name="Coulson R.M."/>
            <person name="Cronin A."/>
            <person name="Cruz A.K."/>
            <person name="Davies R.M."/>
            <person name="De Gaudenzi J."/>
            <person name="Dobson D.E."/>
            <person name="Duesterhoeft A."/>
            <person name="Fazelina G."/>
            <person name="Fosker N."/>
            <person name="Frasch A.C."/>
            <person name="Fraser A."/>
            <person name="Fuchs M."/>
            <person name="Gabel C."/>
            <person name="Goble A."/>
            <person name="Goffeau A."/>
            <person name="Harris D."/>
            <person name="Hertz-Fowler C."/>
            <person name="Hilbert H."/>
            <person name="Horn D."/>
            <person name="Huang Y."/>
            <person name="Klages S."/>
            <person name="Knights A."/>
            <person name="Kube M."/>
            <person name="Larke N."/>
            <person name="Litvin L."/>
            <person name="Lord A."/>
            <person name="Louie T."/>
            <person name="Marra M."/>
            <person name="Masuy D."/>
            <person name="Matthews K."/>
            <person name="Michaeli S."/>
            <person name="Mottram J.C."/>
            <person name="Muller-Auer S."/>
            <person name="Munden H."/>
            <person name="Nelson S."/>
            <person name="Norbertczak H."/>
            <person name="Oliver K."/>
            <person name="O'neil S."/>
            <person name="Pentony M."/>
            <person name="Pohl T.M."/>
            <person name="Price C."/>
            <person name="Purnelle B."/>
            <person name="Quail M.A."/>
            <person name="Rabbinowitsch E."/>
            <person name="Reinhardt R."/>
            <person name="Rieger M."/>
            <person name="Rinta J."/>
            <person name="Robben J."/>
            <person name="Robertson L."/>
            <person name="Ruiz J.C."/>
            <person name="Rutter S."/>
            <person name="Saunders D."/>
            <person name="Schafer M."/>
            <person name="Schein J."/>
            <person name="Schwartz D.C."/>
            <person name="Seeger K."/>
            <person name="Seyler A."/>
            <person name="Sharp S."/>
            <person name="Shin H."/>
            <person name="Sivam D."/>
            <person name="Squares R."/>
            <person name="Squares S."/>
            <person name="Tosato V."/>
            <person name="Vogt C."/>
            <person name="Volckaert G."/>
            <person name="Wambutt R."/>
            <person name="Warren T."/>
            <person name="Wedler H."/>
            <person name="Woodward J."/>
            <person name="Zhou S."/>
            <person name="Zimmermann W."/>
            <person name="Smith D.F."/>
            <person name="Blackwell J.M."/>
            <person name="Stuart K.D."/>
            <person name="Barrell B."/>
            <person name="Myler P.J."/>
        </authorList>
    </citation>
    <scope>NUCLEOTIDE SEQUENCE [LARGE SCALE GENOMIC DNA]</scope>
    <source>
        <strain evidence="4">MHOM/IL/81/Friedlin</strain>
    </source>
</reference>
<feature type="region of interest" description="Disordered" evidence="1">
    <location>
        <begin position="1011"/>
        <end position="1092"/>
    </location>
</feature>
<dbReference type="RefSeq" id="XP_001683851.1">
    <property type="nucleotide sequence ID" value="XM_001683799.1"/>
</dbReference>
<name>Q4Q9Z7_LEIMA</name>
<feature type="region of interest" description="Disordered" evidence="1">
    <location>
        <begin position="170"/>
        <end position="202"/>
    </location>
</feature>
<feature type="compositionally biased region" description="Polar residues" evidence="1">
    <location>
        <begin position="1020"/>
        <end position="1029"/>
    </location>
</feature>
<evidence type="ECO:0000259" key="2">
    <source>
        <dbReference type="PROSITE" id="PS50222"/>
    </source>
</evidence>
<feature type="compositionally biased region" description="Low complexity" evidence="1">
    <location>
        <begin position="814"/>
        <end position="828"/>
    </location>
</feature>
<dbReference type="VEuPathDB" id="TriTrypDB:LmjF.25.0970"/>
<dbReference type="VEuPathDB" id="TriTrypDB:LMJFC_250017000"/>
<feature type="compositionally biased region" description="Low complexity" evidence="1">
    <location>
        <begin position="232"/>
        <end position="241"/>
    </location>
</feature>
<dbReference type="eggNOG" id="ENOG502S8BQ">
    <property type="taxonomic scope" value="Eukaryota"/>
</dbReference>
<gene>
    <name evidence="3" type="ORF">LMJF_25_0970</name>
</gene>
<dbReference type="InterPro" id="IPR002048">
    <property type="entry name" value="EF_hand_dom"/>
</dbReference>